<dbReference type="Proteomes" id="UP000554520">
    <property type="component" value="Unassembled WGS sequence"/>
</dbReference>
<dbReference type="RefSeq" id="WP_183663616.1">
    <property type="nucleotide sequence ID" value="NZ_JACHXN010000012.1"/>
</dbReference>
<dbReference type="InterPro" id="IPR051541">
    <property type="entry name" value="PTS_SugarTrans_NitroReg"/>
</dbReference>
<proteinExistence type="predicted"/>
<feature type="domain" description="PTS EIIA type-2" evidence="1">
    <location>
        <begin position="5"/>
        <end position="148"/>
    </location>
</feature>
<sequence length="149" mass="16016">MKLADYIKPENVILNLDVSSKTQALQAMSASASKLAAIPADTILSALLKREKLGSTGVGQGVALPHTRIAGTSRPVALVARLTQPIDFESIDGKPVDIVFLLLTPDEEPNKHLNVLACFSRKLRSPGVLDQMRAAKDATSLYSCFTEEL</sequence>
<evidence type="ECO:0000313" key="2">
    <source>
        <dbReference type="EMBL" id="MBB3147447.1"/>
    </source>
</evidence>
<comment type="caution">
    <text evidence="2">The sequence shown here is derived from an EMBL/GenBank/DDBJ whole genome shotgun (WGS) entry which is preliminary data.</text>
</comment>
<dbReference type="GO" id="GO:0030295">
    <property type="term" value="F:protein kinase activator activity"/>
    <property type="evidence" value="ECO:0007669"/>
    <property type="project" value="TreeGrafter"/>
</dbReference>
<dbReference type="InterPro" id="IPR002178">
    <property type="entry name" value="PTS_EIIA_type-2_dom"/>
</dbReference>
<dbReference type="CDD" id="cd00211">
    <property type="entry name" value="PTS_IIA_fru"/>
    <property type="match status" value="1"/>
</dbReference>
<dbReference type="Gene3D" id="3.40.930.10">
    <property type="entry name" value="Mannitol-specific EII, Chain A"/>
    <property type="match status" value="1"/>
</dbReference>
<name>A0A839UA89_9HYPH</name>
<keyword evidence="3" id="KW-1185">Reference proteome</keyword>
<gene>
    <name evidence="2" type="ORF">FHS21_003867</name>
</gene>
<dbReference type="PROSITE" id="PS51094">
    <property type="entry name" value="PTS_EIIA_TYPE_2"/>
    <property type="match status" value="1"/>
</dbReference>
<evidence type="ECO:0000313" key="3">
    <source>
        <dbReference type="Proteomes" id="UP000554520"/>
    </source>
</evidence>
<dbReference type="SUPFAM" id="SSF55804">
    <property type="entry name" value="Phoshotransferase/anion transport protein"/>
    <property type="match status" value="1"/>
</dbReference>
<dbReference type="Pfam" id="PF00359">
    <property type="entry name" value="PTS_EIIA_2"/>
    <property type="match status" value="1"/>
</dbReference>
<dbReference type="AlphaFoldDB" id="A0A839UA89"/>
<protein>
    <submittedName>
        <fullName evidence="2">PTS system nitrogen regulatory IIA component</fullName>
    </submittedName>
</protein>
<dbReference type="PANTHER" id="PTHR47738:SF1">
    <property type="entry name" value="NITROGEN REGULATORY PROTEIN"/>
    <property type="match status" value="1"/>
</dbReference>
<evidence type="ECO:0000259" key="1">
    <source>
        <dbReference type="PROSITE" id="PS51094"/>
    </source>
</evidence>
<dbReference type="EMBL" id="JACHXN010000012">
    <property type="protein sequence ID" value="MBB3147447.1"/>
    <property type="molecule type" value="Genomic_DNA"/>
</dbReference>
<dbReference type="PANTHER" id="PTHR47738">
    <property type="entry name" value="PTS SYSTEM FRUCTOSE-LIKE EIIA COMPONENT-RELATED"/>
    <property type="match status" value="1"/>
</dbReference>
<organism evidence="2 3">
    <name type="scientific">Phyllobacterium trifolii</name>
    <dbReference type="NCBI Taxonomy" id="300193"/>
    <lineage>
        <taxon>Bacteria</taxon>
        <taxon>Pseudomonadati</taxon>
        <taxon>Pseudomonadota</taxon>
        <taxon>Alphaproteobacteria</taxon>
        <taxon>Hyphomicrobiales</taxon>
        <taxon>Phyllobacteriaceae</taxon>
        <taxon>Phyllobacterium</taxon>
    </lineage>
</organism>
<dbReference type="InterPro" id="IPR016152">
    <property type="entry name" value="PTrfase/Anion_transptr"/>
</dbReference>
<accession>A0A839UA89</accession>
<reference evidence="2 3" key="1">
    <citation type="submission" date="2020-08" db="EMBL/GenBank/DDBJ databases">
        <title>Genomic Encyclopedia of Type Strains, Phase III (KMG-III): the genomes of soil and plant-associated and newly described type strains.</title>
        <authorList>
            <person name="Whitman W."/>
        </authorList>
    </citation>
    <scope>NUCLEOTIDE SEQUENCE [LARGE SCALE GENOMIC DNA]</scope>
    <source>
        <strain evidence="2 3">CECT 7015</strain>
    </source>
</reference>